<feature type="coiled-coil region" evidence="1">
    <location>
        <begin position="31"/>
        <end position="67"/>
    </location>
</feature>
<reference evidence="3" key="1">
    <citation type="submission" date="2019-05" db="EMBL/GenBank/DDBJ databases">
        <title>The de novo reference genome and transcriptome assemblies of the wild tomato species Solanum chilense.</title>
        <authorList>
            <person name="Stam R."/>
            <person name="Nosenko T."/>
            <person name="Hoerger A.C."/>
            <person name="Stephan W."/>
            <person name="Seidel M.A."/>
            <person name="Kuhn J.M.M."/>
            <person name="Haberer G."/>
            <person name="Tellier A."/>
        </authorList>
    </citation>
    <scope>NUCLEOTIDE SEQUENCE</scope>
    <source>
        <tissue evidence="3">Mature leaves</tissue>
    </source>
</reference>
<comment type="caution">
    <text evidence="3">The sequence shown here is derived from an EMBL/GenBank/DDBJ whole genome shotgun (WGS) entry which is preliminary data.</text>
</comment>
<proteinExistence type="predicted"/>
<feature type="region of interest" description="Disordered" evidence="2">
    <location>
        <begin position="87"/>
        <end position="115"/>
    </location>
</feature>
<dbReference type="AlphaFoldDB" id="A0A6N2C0V1"/>
<accession>A0A6N2C0V1</accession>
<evidence type="ECO:0000256" key="2">
    <source>
        <dbReference type="SAM" id="MobiDB-lite"/>
    </source>
</evidence>
<sequence>MFKVTHVKKSTNPREEERWIEPHAQDTCGKIDFLNIELDVVDDRVKRQEKERKRDEEIAAAKEVQNKRYAAHWVQLNFLFESENIFPPCPASSDGSNQMGDENNKSQKKSESDEQ</sequence>
<evidence type="ECO:0000313" key="3">
    <source>
        <dbReference type="EMBL" id="TMW98043.1"/>
    </source>
</evidence>
<name>A0A6N2C0V1_SOLCI</name>
<organism evidence="3">
    <name type="scientific">Solanum chilense</name>
    <name type="common">Tomato</name>
    <name type="synonym">Lycopersicon chilense</name>
    <dbReference type="NCBI Taxonomy" id="4083"/>
    <lineage>
        <taxon>Eukaryota</taxon>
        <taxon>Viridiplantae</taxon>
        <taxon>Streptophyta</taxon>
        <taxon>Embryophyta</taxon>
        <taxon>Tracheophyta</taxon>
        <taxon>Spermatophyta</taxon>
        <taxon>Magnoliopsida</taxon>
        <taxon>eudicotyledons</taxon>
        <taxon>Gunneridae</taxon>
        <taxon>Pentapetalae</taxon>
        <taxon>asterids</taxon>
        <taxon>lamiids</taxon>
        <taxon>Solanales</taxon>
        <taxon>Solanaceae</taxon>
        <taxon>Solanoideae</taxon>
        <taxon>Solaneae</taxon>
        <taxon>Solanum</taxon>
        <taxon>Solanum subgen. Lycopersicon</taxon>
    </lineage>
</organism>
<protein>
    <submittedName>
        <fullName evidence="3">Uncharacterized protein</fullName>
    </submittedName>
</protein>
<dbReference type="EMBL" id="RXGB01001646">
    <property type="protein sequence ID" value="TMW98043.1"/>
    <property type="molecule type" value="Genomic_DNA"/>
</dbReference>
<gene>
    <name evidence="3" type="ORF">EJD97_004563</name>
</gene>
<evidence type="ECO:0000256" key="1">
    <source>
        <dbReference type="SAM" id="Coils"/>
    </source>
</evidence>
<feature type="compositionally biased region" description="Basic and acidic residues" evidence="2">
    <location>
        <begin position="102"/>
        <end position="115"/>
    </location>
</feature>
<feature type="non-terminal residue" evidence="3">
    <location>
        <position position="115"/>
    </location>
</feature>
<keyword evidence="1" id="KW-0175">Coiled coil</keyword>